<evidence type="ECO:0000256" key="5">
    <source>
        <dbReference type="ARBA" id="ARBA00022692"/>
    </source>
</evidence>
<evidence type="ECO:0000313" key="12">
    <source>
        <dbReference type="EMBL" id="PCC46095.1"/>
    </source>
</evidence>
<comment type="subcellular location">
    <subcellularLocation>
        <location evidence="1">Cell inner membrane</location>
        <topology evidence="1">Multi-pass membrane protein</topology>
    </subcellularLocation>
</comment>
<name>A0A2A3Z3Z7_BREAU</name>
<feature type="transmembrane region" description="Helical" evidence="9">
    <location>
        <begin position="47"/>
        <end position="64"/>
    </location>
</feature>
<dbReference type="Proteomes" id="UP000283000">
    <property type="component" value="Chromosome"/>
</dbReference>
<keyword evidence="6 9" id="KW-1133">Transmembrane helix</keyword>
<dbReference type="Proteomes" id="UP000217564">
    <property type="component" value="Unassembled WGS sequence"/>
</dbReference>
<dbReference type="PANTHER" id="PTHR35011:SF10">
    <property type="entry name" value="TRAP TRANSPORTER SMALL PERMEASE PROTEIN"/>
    <property type="match status" value="1"/>
</dbReference>
<evidence type="ECO:0000256" key="3">
    <source>
        <dbReference type="ARBA" id="ARBA00022475"/>
    </source>
</evidence>
<evidence type="ECO:0000256" key="6">
    <source>
        <dbReference type="ARBA" id="ARBA00022989"/>
    </source>
</evidence>
<evidence type="ECO:0000313" key="11">
    <source>
        <dbReference type="EMBL" id="AZT93956.1"/>
    </source>
</evidence>
<dbReference type="AlphaFoldDB" id="A0A2A3Z3Z7"/>
<sequence length="178" mass="19728">MFTFNRVLDRWLTVTTAAAVIVMMLHIVTHALARSLFDAPIYGTNEIVEYWYLPIVALLGIPAAQLQKEHITVTMAIERARPATAAVFTIFACILGALVCLAFAWFGLTRALEYMAIGQTADVSDVITWPVYFLVPIVFVLLAVLYILDAVVIALTRQPDPDMVTGAPAEHDLETRTY</sequence>
<evidence type="ECO:0000256" key="2">
    <source>
        <dbReference type="ARBA" id="ARBA00022448"/>
    </source>
</evidence>
<accession>A0A2A3Z3Z7</accession>
<keyword evidence="4" id="KW-0997">Cell inner membrane</keyword>
<feature type="transmembrane region" description="Helical" evidence="9">
    <location>
        <begin position="12"/>
        <end position="32"/>
    </location>
</feature>
<dbReference type="Pfam" id="PF04290">
    <property type="entry name" value="DctQ"/>
    <property type="match status" value="1"/>
</dbReference>
<organism evidence="12 13">
    <name type="scientific">Brevibacterium aurantiacum</name>
    <dbReference type="NCBI Taxonomy" id="273384"/>
    <lineage>
        <taxon>Bacteria</taxon>
        <taxon>Bacillati</taxon>
        <taxon>Actinomycetota</taxon>
        <taxon>Actinomycetes</taxon>
        <taxon>Micrococcales</taxon>
        <taxon>Brevibacteriaceae</taxon>
        <taxon>Brevibacterium</taxon>
    </lineage>
</organism>
<evidence type="ECO:0000313" key="13">
    <source>
        <dbReference type="Proteomes" id="UP000217564"/>
    </source>
</evidence>
<gene>
    <name evidence="12" type="ORF">CIK64_12450</name>
    <name evidence="11" type="ORF">CXR23_13055</name>
</gene>
<feature type="transmembrane region" description="Helical" evidence="9">
    <location>
        <begin position="85"/>
        <end position="106"/>
    </location>
</feature>
<keyword evidence="7 9" id="KW-0472">Membrane</keyword>
<evidence type="ECO:0000256" key="1">
    <source>
        <dbReference type="ARBA" id="ARBA00004429"/>
    </source>
</evidence>
<reference evidence="11 14" key="2">
    <citation type="submission" date="2017-12" db="EMBL/GenBank/DDBJ databases">
        <authorList>
            <person name="Levesque S."/>
        </authorList>
    </citation>
    <scope>NUCLEOTIDE SEQUENCE [LARGE SCALE GENOMIC DNA]</scope>
    <source>
        <strain evidence="11 14">SMQ-1417</strain>
    </source>
</reference>
<dbReference type="InterPro" id="IPR055348">
    <property type="entry name" value="DctQ"/>
</dbReference>
<dbReference type="EMBL" id="NRGP01000017">
    <property type="protein sequence ID" value="PCC46095.1"/>
    <property type="molecule type" value="Genomic_DNA"/>
</dbReference>
<dbReference type="EMBL" id="CP025330">
    <property type="protein sequence ID" value="AZT93956.1"/>
    <property type="molecule type" value="Genomic_DNA"/>
</dbReference>
<feature type="transmembrane region" description="Helical" evidence="9">
    <location>
        <begin position="126"/>
        <end position="148"/>
    </location>
</feature>
<reference evidence="12 13" key="1">
    <citation type="journal article" date="2017" name="Elife">
        <title>Extensive horizontal gene transfer in cheese-associated bacteria.</title>
        <authorList>
            <person name="Bonham K.S."/>
            <person name="Wolfe B.E."/>
            <person name="Dutton R.J."/>
        </authorList>
    </citation>
    <scope>NUCLEOTIDE SEQUENCE [LARGE SCALE GENOMIC DNA]</scope>
    <source>
        <strain evidence="12 13">947_7</strain>
    </source>
</reference>
<evidence type="ECO:0000256" key="8">
    <source>
        <dbReference type="ARBA" id="ARBA00038436"/>
    </source>
</evidence>
<keyword evidence="2" id="KW-0813">Transport</keyword>
<keyword evidence="5 9" id="KW-0812">Transmembrane</keyword>
<dbReference type="GO" id="GO:0015740">
    <property type="term" value="P:C4-dicarboxylate transport"/>
    <property type="evidence" value="ECO:0007669"/>
    <property type="project" value="TreeGrafter"/>
</dbReference>
<evidence type="ECO:0000256" key="9">
    <source>
        <dbReference type="SAM" id="Phobius"/>
    </source>
</evidence>
<dbReference type="RefSeq" id="WP_096162379.1">
    <property type="nucleotide sequence ID" value="NZ_CP025330.1"/>
</dbReference>
<dbReference type="GO" id="GO:0022857">
    <property type="term" value="F:transmembrane transporter activity"/>
    <property type="evidence" value="ECO:0007669"/>
    <property type="project" value="TreeGrafter"/>
</dbReference>
<keyword evidence="3" id="KW-1003">Cell membrane</keyword>
<dbReference type="PANTHER" id="PTHR35011">
    <property type="entry name" value="2,3-DIKETO-L-GULONATE TRAP TRANSPORTER SMALL PERMEASE PROTEIN YIAM"/>
    <property type="match status" value="1"/>
</dbReference>
<reference evidence="11 14" key="3">
    <citation type="submission" date="2019-01" db="EMBL/GenBank/DDBJ databases">
        <title>Comparative genomic analysis of Brevibacterium aurantiacum sheds light on its evolution and its adaptation to smear-ripened cheeses.</title>
        <authorList>
            <person name="Moineau S."/>
        </authorList>
    </citation>
    <scope>NUCLEOTIDE SEQUENCE [LARGE SCALE GENOMIC DNA]</scope>
    <source>
        <strain evidence="11 14">SMQ-1417</strain>
    </source>
</reference>
<evidence type="ECO:0000313" key="14">
    <source>
        <dbReference type="Proteomes" id="UP000283000"/>
    </source>
</evidence>
<proteinExistence type="inferred from homology"/>
<feature type="domain" description="Tripartite ATP-independent periplasmic transporters DctQ component" evidence="10">
    <location>
        <begin position="23"/>
        <end position="151"/>
    </location>
</feature>
<dbReference type="GO" id="GO:0005886">
    <property type="term" value="C:plasma membrane"/>
    <property type="evidence" value="ECO:0007669"/>
    <property type="project" value="UniProtKB-SubCell"/>
</dbReference>
<comment type="similarity">
    <text evidence="8">Belongs to the TRAP transporter small permease family.</text>
</comment>
<evidence type="ECO:0000259" key="10">
    <source>
        <dbReference type="Pfam" id="PF04290"/>
    </source>
</evidence>
<evidence type="ECO:0000256" key="4">
    <source>
        <dbReference type="ARBA" id="ARBA00022519"/>
    </source>
</evidence>
<dbReference type="InterPro" id="IPR007387">
    <property type="entry name" value="TRAP_DctQ"/>
</dbReference>
<evidence type="ECO:0000256" key="7">
    <source>
        <dbReference type="ARBA" id="ARBA00023136"/>
    </source>
</evidence>
<protein>
    <submittedName>
        <fullName evidence="11">TRAP transporter small permease</fullName>
    </submittedName>
</protein>